<organism evidence="1 2">
    <name type="scientific">Pullulanibacillus camelliae</name>
    <dbReference type="NCBI Taxonomy" id="1707096"/>
    <lineage>
        <taxon>Bacteria</taxon>
        <taxon>Bacillati</taxon>
        <taxon>Bacillota</taxon>
        <taxon>Bacilli</taxon>
        <taxon>Bacillales</taxon>
        <taxon>Sporolactobacillaceae</taxon>
        <taxon>Pullulanibacillus</taxon>
    </lineage>
</organism>
<keyword evidence="2" id="KW-1185">Reference proteome</keyword>
<dbReference type="RefSeq" id="WP_188694722.1">
    <property type="nucleotide sequence ID" value="NZ_BMIR01000012.1"/>
</dbReference>
<evidence type="ECO:0000313" key="1">
    <source>
        <dbReference type="EMBL" id="GGE46037.1"/>
    </source>
</evidence>
<evidence type="ECO:0000313" key="2">
    <source>
        <dbReference type="Proteomes" id="UP000628775"/>
    </source>
</evidence>
<proteinExistence type="predicted"/>
<dbReference type="AlphaFoldDB" id="A0A8J2YIW8"/>
<sequence>MSVLQNWDQWKDFLADRLHQAEGKGVDQSTISNFATEIGGYLAQHVDPKNDEQRMLADLWSVADKDEQHAIANMMVKLVHNNGANQ</sequence>
<dbReference type="InterPro" id="IPR021637">
    <property type="entry name" value="DUF3243"/>
</dbReference>
<dbReference type="Gene3D" id="1.10.760.20">
    <property type="entry name" value="Protein of unknown function DUF3243"/>
    <property type="match status" value="1"/>
</dbReference>
<accession>A0A8J2YIW8</accession>
<dbReference type="Proteomes" id="UP000628775">
    <property type="component" value="Unassembled WGS sequence"/>
</dbReference>
<dbReference type="InterPro" id="IPR038292">
    <property type="entry name" value="YmfJ/YflH_sf"/>
</dbReference>
<evidence type="ECO:0008006" key="3">
    <source>
        <dbReference type="Google" id="ProtNLM"/>
    </source>
</evidence>
<dbReference type="PIRSF" id="PIRSF004764">
    <property type="entry name" value="YmfJ"/>
    <property type="match status" value="1"/>
</dbReference>
<gene>
    <name evidence="1" type="primary">ymfJ</name>
    <name evidence="1" type="ORF">GCM10011391_26040</name>
</gene>
<dbReference type="InterPro" id="IPR024702">
    <property type="entry name" value="Uncharacterised_YmfJ"/>
</dbReference>
<dbReference type="Pfam" id="PF11588">
    <property type="entry name" value="DUF3243"/>
    <property type="match status" value="1"/>
</dbReference>
<name>A0A8J2YIW8_9BACL</name>
<dbReference type="EMBL" id="BMIR01000012">
    <property type="protein sequence ID" value="GGE46037.1"/>
    <property type="molecule type" value="Genomic_DNA"/>
</dbReference>
<comment type="caution">
    <text evidence="1">The sequence shown here is derived from an EMBL/GenBank/DDBJ whole genome shotgun (WGS) entry which is preliminary data.</text>
</comment>
<protein>
    <recommendedName>
        <fullName evidence="3">DUF3243 domain-containing protein</fullName>
    </recommendedName>
</protein>
<reference evidence="1" key="2">
    <citation type="submission" date="2020-09" db="EMBL/GenBank/DDBJ databases">
        <authorList>
            <person name="Sun Q."/>
            <person name="Zhou Y."/>
        </authorList>
    </citation>
    <scope>NUCLEOTIDE SEQUENCE</scope>
    <source>
        <strain evidence="1">CGMCC 1.15371</strain>
    </source>
</reference>
<reference evidence="1" key="1">
    <citation type="journal article" date="2014" name="Int. J. Syst. Evol. Microbiol.">
        <title>Complete genome sequence of Corynebacterium casei LMG S-19264T (=DSM 44701T), isolated from a smear-ripened cheese.</title>
        <authorList>
            <consortium name="US DOE Joint Genome Institute (JGI-PGF)"/>
            <person name="Walter F."/>
            <person name="Albersmeier A."/>
            <person name="Kalinowski J."/>
            <person name="Ruckert C."/>
        </authorList>
    </citation>
    <scope>NUCLEOTIDE SEQUENCE</scope>
    <source>
        <strain evidence="1">CGMCC 1.15371</strain>
    </source>
</reference>